<evidence type="ECO:0000313" key="4">
    <source>
        <dbReference type="Proteomes" id="UP000678499"/>
    </source>
</evidence>
<dbReference type="Pfam" id="PF00135">
    <property type="entry name" value="COesterase"/>
    <property type="match status" value="1"/>
</dbReference>
<evidence type="ECO:0000259" key="2">
    <source>
        <dbReference type="Pfam" id="PF00135"/>
    </source>
</evidence>
<accession>A0A7R9C1R3</accession>
<feature type="domain" description="Carboxylesterase type B" evidence="2">
    <location>
        <begin position="10"/>
        <end position="97"/>
    </location>
</feature>
<evidence type="ECO:0000313" key="3">
    <source>
        <dbReference type="EMBL" id="CAD7284353.1"/>
    </source>
</evidence>
<dbReference type="InterPro" id="IPR029058">
    <property type="entry name" value="AB_hydrolase_fold"/>
</dbReference>
<dbReference type="SUPFAM" id="SSF53474">
    <property type="entry name" value="alpha/beta-Hydrolases"/>
    <property type="match status" value="1"/>
</dbReference>
<sequence length="224" mass="24819">MAINKDFVDPAPWTEPLDAQQYGNACYSAGGAVNPAEDCLLVNVWTSNLNPNQKVPVLVYIHGGGYVFGDGNVDPWYFIDREEIVFVSFNYRLGSLGESEISTSTEANRYSLPFVFVPVENDGDIFKGTKEQILSSGSFLQIPWLAGNARDEGSLIVGDSLSSQSAMDYLSLNWQDLCPGVMDLSGIIDSAEVTRLCEEIAFHYMGNEQISFDNYYNYLQVSEL</sequence>
<dbReference type="PANTHER" id="PTHR11559">
    <property type="entry name" value="CARBOXYLESTERASE"/>
    <property type="match status" value="1"/>
</dbReference>
<protein>
    <recommendedName>
        <fullName evidence="2">Carboxylesterase type B domain-containing protein</fullName>
    </recommendedName>
</protein>
<dbReference type="OrthoDB" id="6372723at2759"/>
<evidence type="ECO:0000256" key="1">
    <source>
        <dbReference type="ARBA" id="ARBA00023180"/>
    </source>
</evidence>
<dbReference type="InterPro" id="IPR002018">
    <property type="entry name" value="CarbesteraseB"/>
</dbReference>
<organism evidence="3">
    <name type="scientific">Notodromas monacha</name>
    <dbReference type="NCBI Taxonomy" id="399045"/>
    <lineage>
        <taxon>Eukaryota</taxon>
        <taxon>Metazoa</taxon>
        <taxon>Ecdysozoa</taxon>
        <taxon>Arthropoda</taxon>
        <taxon>Crustacea</taxon>
        <taxon>Oligostraca</taxon>
        <taxon>Ostracoda</taxon>
        <taxon>Podocopa</taxon>
        <taxon>Podocopida</taxon>
        <taxon>Cypridocopina</taxon>
        <taxon>Cypridoidea</taxon>
        <taxon>Cyprididae</taxon>
        <taxon>Notodromas</taxon>
    </lineage>
</organism>
<feature type="non-terminal residue" evidence="3">
    <location>
        <position position="1"/>
    </location>
</feature>
<keyword evidence="4" id="KW-1185">Reference proteome</keyword>
<keyword evidence="1" id="KW-0325">Glycoprotein</keyword>
<gene>
    <name evidence="3" type="ORF">NMOB1V02_LOCUS11960</name>
</gene>
<dbReference type="Gene3D" id="3.40.50.1820">
    <property type="entry name" value="alpha/beta hydrolase"/>
    <property type="match status" value="2"/>
</dbReference>
<name>A0A7R9C1R3_9CRUS</name>
<dbReference type="Proteomes" id="UP000678499">
    <property type="component" value="Unassembled WGS sequence"/>
</dbReference>
<dbReference type="EMBL" id="CAJPEX010007888">
    <property type="protein sequence ID" value="CAG0924505.1"/>
    <property type="molecule type" value="Genomic_DNA"/>
</dbReference>
<dbReference type="InterPro" id="IPR050309">
    <property type="entry name" value="Type-B_Carboxylest/Lipase"/>
</dbReference>
<proteinExistence type="predicted"/>
<dbReference type="AlphaFoldDB" id="A0A7R9C1R3"/>
<dbReference type="EMBL" id="OA889925">
    <property type="protein sequence ID" value="CAD7284353.1"/>
    <property type="molecule type" value="Genomic_DNA"/>
</dbReference>
<reference evidence="3" key="1">
    <citation type="submission" date="2020-11" db="EMBL/GenBank/DDBJ databases">
        <authorList>
            <person name="Tran Van P."/>
        </authorList>
    </citation>
    <scope>NUCLEOTIDE SEQUENCE</scope>
</reference>